<organism evidence="2 3">
    <name type="scientific">Canna indica</name>
    <name type="common">Indian-shot</name>
    <dbReference type="NCBI Taxonomy" id="4628"/>
    <lineage>
        <taxon>Eukaryota</taxon>
        <taxon>Viridiplantae</taxon>
        <taxon>Streptophyta</taxon>
        <taxon>Embryophyta</taxon>
        <taxon>Tracheophyta</taxon>
        <taxon>Spermatophyta</taxon>
        <taxon>Magnoliopsida</taxon>
        <taxon>Liliopsida</taxon>
        <taxon>Zingiberales</taxon>
        <taxon>Cannaceae</taxon>
        <taxon>Canna</taxon>
    </lineage>
</organism>
<keyword evidence="1" id="KW-1133">Transmembrane helix</keyword>
<feature type="transmembrane region" description="Helical" evidence="1">
    <location>
        <begin position="82"/>
        <end position="100"/>
    </location>
</feature>
<feature type="transmembrane region" description="Helical" evidence="1">
    <location>
        <begin position="112"/>
        <end position="132"/>
    </location>
</feature>
<proteinExistence type="predicted"/>
<reference evidence="2 3" key="1">
    <citation type="submission" date="2023-10" db="EMBL/GenBank/DDBJ databases">
        <title>Chromosome-scale genome assembly provides insights into flower coloration mechanisms of Canna indica.</title>
        <authorList>
            <person name="Li C."/>
        </authorList>
    </citation>
    <scope>NUCLEOTIDE SEQUENCE [LARGE SCALE GENOMIC DNA]</scope>
    <source>
        <tissue evidence="2">Flower</tissue>
    </source>
</reference>
<feature type="transmembrane region" description="Helical" evidence="1">
    <location>
        <begin position="152"/>
        <end position="172"/>
    </location>
</feature>
<dbReference type="EMBL" id="CP136897">
    <property type="protein sequence ID" value="WOL16768.1"/>
    <property type="molecule type" value="Genomic_DNA"/>
</dbReference>
<accession>A0AAQ3QPE4</accession>
<evidence type="ECO:0000313" key="2">
    <source>
        <dbReference type="EMBL" id="WOL16768.1"/>
    </source>
</evidence>
<evidence type="ECO:0000313" key="3">
    <source>
        <dbReference type="Proteomes" id="UP001327560"/>
    </source>
</evidence>
<keyword evidence="1" id="KW-0472">Membrane</keyword>
<keyword evidence="1" id="KW-0812">Transmembrane</keyword>
<dbReference type="AlphaFoldDB" id="A0AAQ3QPE4"/>
<dbReference type="PANTHER" id="PTHR33306">
    <property type="entry name" value="EXPRESSED PROTEIN-RELATED-RELATED"/>
    <property type="match status" value="1"/>
</dbReference>
<dbReference type="PANTHER" id="PTHR33306:SF40">
    <property type="entry name" value="EXPRESSED PROTEIN"/>
    <property type="match status" value="1"/>
</dbReference>
<gene>
    <name evidence="2" type="ORF">Cni_G25556</name>
</gene>
<protein>
    <submittedName>
        <fullName evidence="2">Uncharacterized protein</fullName>
    </submittedName>
</protein>
<dbReference type="Proteomes" id="UP001327560">
    <property type="component" value="Chromosome 8"/>
</dbReference>
<name>A0AAQ3QPE4_9LILI</name>
<sequence>MPPTIAGSKVEACFLAEERPKLECKGAFKEEVLSGFREQYCSPSSSHYSKHPMPLLYDERGPPWKQGWTQRTLSSLSLPPPHLLAVFAIVALFLSLSWYVDYKTQVRRAETGFRLVLPLLPVVLVLVARYMFDEGRVALRIPLPDQEEMRRARSSPCGVAVLVVVLLVMVSYQSSFHRRWFWPWRVD</sequence>
<keyword evidence="3" id="KW-1185">Reference proteome</keyword>
<evidence type="ECO:0000256" key="1">
    <source>
        <dbReference type="SAM" id="Phobius"/>
    </source>
</evidence>